<protein>
    <submittedName>
        <fullName evidence="1">Uncharacterized protein</fullName>
    </submittedName>
</protein>
<evidence type="ECO:0000313" key="1">
    <source>
        <dbReference type="EMBL" id="ANF25474.1"/>
    </source>
</evidence>
<name>A0A172WPS7_STUST</name>
<dbReference type="EMBL" id="CP015641">
    <property type="protein sequence ID" value="ANF25474.1"/>
    <property type="molecule type" value="Genomic_DNA"/>
</dbReference>
<organism evidence="1 2">
    <name type="scientific">Stutzerimonas stutzeri</name>
    <name type="common">Pseudomonas stutzeri</name>
    <dbReference type="NCBI Taxonomy" id="316"/>
    <lineage>
        <taxon>Bacteria</taxon>
        <taxon>Pseudomonadati</taxon>
        <taxon>Pseudomonadota</taxon>
        <taxon>Gammaproteobacteria</taxon>
        <taxon>Pseudomonadales</taxon>
        <taxon>Pseudomonadaceae</taxon>
        <taxon>Stutzerimonas</taxon>
    </lineage>
</organism>
<accession>A0A172WPS7</accession>
<sequence>MSPTLNRVISIFFLPSFKYLVVAALRLNNLTVARVLITFNDPLTTGNFSRGRCALTRIPAGVWFEDADNIFQAHVIFFEKGFELLLELYFFLQRTIGLNADALTMLAMAAK</sequence>
<proteinExistence type="predicted"/>
<dbReference type="Proteomes" id="UP000077787">
    <property type="component" value="Chromosome"/>
</dbReference>
<reference evidence="1 2" key="1">
    <citation type="submission" date="2016-05" db="EMBL/GenBank/DDBJ databases">
        <title>Genome sequence of Pseudomonas stutzeri 273 and identification of the exopolysaccharide biosynthesis locus.</title>
        <authorList>
            <person name="Wu S."/>
            <person name="Sun C."/>
        </authorList>
    </citation>
    <scope>NUCLEOTIDE SEQUENCE [LARGE SCALE GENOMIC DNA]</scope>
    <source>
        <strain evidence="1 2">273</strain>
    </source>
</reference>
<gene>
    <name evidence="1" type="ORF">PS273GM_10100</name>
</gene>
<dbReference type="AlphaFoldDB" id="A0A172WPS7"/>
<evidence type="ECO:0000313" key="2">
    <source>
        <dbReference type="Proteomes" id="UP000077787"/>
    </source>
</evidence>